<evidence type="ECO:0000256" key="9">
    <source>
        <dbReference type="ARBA" id="ARBA00023180"/>
    </source>
</evidence>
<dbReference type="FunCoup" id="K1PHY3">
    <property type="interactions" value="40"/>
</dbReference>
<dbReference type="EMBL" id="JH816554">
    <property type="protein sequence ID" value="EKC18509.1"/>
    <property type="molecule type" value="Genomic_DNA"/>
</dbReference>
<dbReference type="GO" id="GO:0015280">
    <property type="term" value="F:ligand-gated sodium channel activity"/>
    <property type="evidence" value="ECO:0007669"/>
    <property type="project" value="TreeGrafter"/>
</dbReference>
<evidence type="ECO:0000256" key="3">
    <source>
        <dbReference type="ARBA" id="ARBA00022461"/>
    </source>
</evidence>
<evidence type="ECO:0000256" key="1">
    <source>
        <dbReference type="ARBA" id="ARBA00004141"/>
    </source>
</evidence>
<keyword evidence="8" id="KW-0472">Membrane</keyword>
<gene>
    <name evidence="13" type="ORF">CGI_10012120</name>
</gene>
<comment type="similarity">
    <text evidence="12">Belongs to the amiloride-sensitive sodium channel (TC 1.A.6) family.</text>
</comment>
<dbReference type="PANTHER" id="PTHR11690:SF300">
    <property type="entry name" value="PICKPOCKET PROTEIN 19"/>
    <property type="match status" value="1"/>
</dbReference>
<dbReference type="InterPro" id="IPR001873">
    <property type="entry name" value="ENaC"/>
</dbReference>
<evidence type="ECO:0000256" key="4">
    <source>
        <dbReference type="ARBA" id="ARBA00022692"/>
    </source>
</evidence>
<dbReference type="Pfam" id="PF00858">
    <property type="entry name" value="ASC"/>
    <property type="match status" value="2"/>
</dbReference>
<keyword evidence="6" id="KW-0915">Sodium</keyword>
<evidence type="ECO:0000256" key="11">
    <source>
        <dbReference type="ARBA" id="ARBA00023303"/>
    </source>
</evidence>
<keyword evidence="11 12" id="KW-0407">Ion channel</keyword>
<evidence type="ECO:0000313" key="13">
    <source>
        <dbReference type="EMBL" id="EKC18509.1"/>
    </source>
</evidence>
<dbReference type="AlphaFoldDB" id="K1PHY3"/>
<organism evidence="13">
    <name type="scientific">Magallana gigas</name>
    <name type="common">Pacific oyster</name>
    <name type="synonym">Crassostrea gigas</name>
    <dbReference type="NCBI Taxonomy" id="29159"/>
    <lineage>
        <taxon>Eukaryota</taxon>
        <taxon>Metazoa</taxon>
        <taxon>Spiralia</taxon>
        <taxon>Lophotrochozoa</taxon>
        <taxon>Mollusca</taxon>
        <taxon>Bivalvia</taxon>
        <taxon>Autobranchia</taxon>
        <taxon>Pteriomorphia</taxon>
        <taxon>Ostreida</taxon>
        <taxon>Ostreoidea</taxon>
        <taxon>Ostreidae</taxon>
        <taxon>Magallana</taxon>
    </lineage>
</organism>
<evidence type="ECO:0000256" key="8">
    <source>
        <dbReference type="ARBA" id="ARBA00023136"/>
    </source>
</evidence>
<dbReference type="FunFam" id="1.10.287.770:FF:000001">
    <property type="entry name" value="Acid-sensing ion channel subunit 1"/>
    <property type="match status" value="1"/>
</dbReference>
<reference evidence="13" key="1">
    <citation type="journal article" date="2012" name="Nature">
        <title>The oyster genome reveals stress adaptation and complexity of shell formation.</title>
        <authorList>
            <person name="Zhang G."/>
            <person name="Fang X."/>
            <person name="Guo X."/>
            <person name="Li L."/>
            <person name="Luo R."/>
            <person name="Xu F."/>
            <person name="Yang P."/>
            <person name="Zhang L."/>
            <person name="Wang X."/>
            <person name="Qi H."/>
            <person name="Xiong Z."/>
            <person name="Que H."/>
            <person name="Xie Y."/>
            <person name="Holland P.W."/>
            <person name="Paps J."/>
            <person name="Zhu Y."/>
            <person name="Wu F."/>
            <person name="Chen Y."/>
            <person name="Wang J."/>
            <person name="Peng C."/>
            <person name="Meng J."/>
            <person name="Yang L."/>
            <person name="Liu J."/>
            <person name="Wen B."/>
            <person name="Zhang N."/>
            <person name="Huang Z."/>
            <person name="Zhu Q."/>
            <person name="Feng Y."/>
            <person name="Mount A."/>
            <person name="Hedgecock D."/>
            <person name="Xu Z."/>
            <person name="Liu Y."/>
            <person name="Domazet-Loso T."/>
            <person name="Du Y."/>
            <person name="Sun X."/>
            <person name="Zhang S."/>
            <person name="Liu B."/>
            <person name="Cheng P."/>
            <person name="Jiang X."/>
            <person name="Li J."/>
            <person name="Fan D."/>
            <person name="Wang W."/>
            <person name="Fu W."/>
            <person name="Wang T."/>
            <person name="Wang B."/>
            <person name="Zhang J."/>
            <person name="Peng Z."/>
            <person name="Li Y."/>
            <person name="Li N."/>
            <person name="Wang J."/>
            <person name="Chen M."/>
            <person name="He Y."/>
            <person name="Tan F."/>
            <person name="Song X."/>
            <person name="Zheng Q."/>
            <person name="Huang R."/>
            <person name="Yang H."/>
            <person name="Du X."/>
            <person name="Chen L."/>
            <person name="Yang M."/>
            <person name="Gaffney P.M."/>
            <person name="Wang S."/>
            <person name="Luo L."/>
            <person name="She Z."/>
            <person name="Ming Y."/>
            <person name="Huang W."/>
            <person name="Zhang S."/>
            <person name="Huang B."/>
            <person name="Zhang Y."/>
            <person name="Qu T."/>
            <person name="Ni P."/>
            <person name="Miao G."/>
            <person name="Wang J."/>
            <person name="Wang Q."/>
            <person name="Steinberg C.E."/>
            <person name="Wang H."/>
            <person name="Li N."/>
            <person name="Qian L."/>
            <person name="Zhang G."/>
            <person name="Li Y."/>
            <person name="Yang H."/>
            <person name="Liu X."/>
            <person name="Wang J."/>
            <person name="Yin Y."/>
            <person name="Wang J."/>
        </authorList>
    </citation>
    <scope>NUCLEOTIDE SEQUENCE [LARGE SCALE GENOMIC DNA]</scope>
    <source>
        <strain evidence="13">05x7-T-G4-1.051#20</strain>
    </source>
</reference>
<keyword evidence="2 12" id="KW-0813">Transport</keyword>
<evidence type="ECO:0000256" key="5">
    <source>
        <dbReference type="ARBA" id="ARBA00022989"/>
    </source>
</evidence>
<proteinExistence type="inferred from homology"/>
<sequence length="678" mass="78768">MPGPHDAAGIKMLLHDRDEIPRVHALGQAIPPGAHVFVGVKIVEVTNLPLPHGSCLDKTLEYSDVYTTEACQLDCLTRRAGQICGCRSLFMPQKNESFPAESADLCDCPVPCYFRLYETDISYASTSAYTLNKLLGEDDKNNLTEKLLRASEVTSRYELNKFSKIQKLNDRLKRNMNELREKVTVNLKETVSSAIVAVNDRYQEIEEHYNWKEYLYRYQAYIMEKNFMRPRDAYEERTFHIVALGYAEYIMKIESRIRRLANGNIVDASSRQVLFDDTLDLLSSRRKIVETALVNFTTLIEAYDTGIQIFNYKFFSTPRSHNIPAAPKPLIKESRVHNSYAKKYGKRFGTYLNRTINILNFCQSVVDEAFYNKTLDEGNMTECRETFRFLMRNWVFARSVFYFETIDWPLKQIEERLKKFDILWNELKTVYENLDTSLASLKSEIEVFEKSTFVEMEDIHDAIEGYLNDTVTKANVSDIFTSANFRHLTTSFDQFFQHVRSKESSVSDWIQQLAKDAFEILKVIVNDEDSWEYYNFTGKTHYLGNISEIGQNLGENFTFVAELMHFSDFINGTDSNILSTYNDIVQGMTEYKESLKIDSSFIKDNFLNVDIFYRQMSYEEIHQQKAYEMFSLWCDIGGTMGLFLGASFLSVVEIVDFIFTHLTFAKTPKEDQVKKIYL</sequence>
<keyword evidence="9" id="KW-0325">Glycoprotein</keyword>
<evidence type="ECO:0000256" key="10">
    <source>
        <dbReference type="ARBA" id="ARBA00023201"/>
    </source>
</evidence>
<name>K1PHY3_MAGGI</name>
<dbReference type="PANTHER" id="PTHR11690">
    <property type="entry name" value="AMILORIDE-SENSITIVE SODIUM CHANNEL-RELATED"/>
    <property type="match status" value="1"/>
</dbReference>
<dbReference type="HOGENOM" id="CLU_419348_0_0_1"/>
<accession>K1PHY3</accession>
<dbReference type="InParanoid" id="K1PHY3"/>
<dbReference type="Gene3D" id="1.10.287.770">
    <property type="entry name" value="YojJ-like"/>
    <property type="match status" value="1"/>
</dbReference>
<dbReference type="GO" id="GO:0005886">
    <property type="term" value="C:plasma membrane"/>
    <property type="evidence" value="ECO:0007669"/>
    <property type="project" value="TreeGrafter"/>
</dbReference>
<keyword evidence="5" id="KW-1133">Transmembrane helix</keyword>
<evidence type="ECO:0000256" key="2">
    <source>
        <dbReference type="ARBA" id="ARBA00022448"/>
    </source>
</evidence>
<evidence type="ECO:0000256" key="6">
    <source>
        <dbReference type="ARBA" id="ARBA00023053"/>
    </source>
</evidence>
<dbReference type="Gene3D" id="1.10.287.820">
    <property type="entry name" value="Acid-sensing ion channel domain"/>
    <property type="match status" value="1"/>
</dbReference>
<keyword evidence="3 12" id="KW-0894">Sodium channel</keyword>
<keyword evidence="10 12" id="KW-0739">Sodium transport</keyword>
<keyword evidence="7 12" id="KW-0406">Ion transport</keyword>
<evidence type="ECO:0000256" key="12">
    <source>
        <dbReference type="RuleBase" id="RU000679"/>
    </source>
</evidence>
<protein>
    <submittedName>
        <fullName evidence="13">Amiloride-sensitive cation channel 4-B</fullName>
    </submittedName>
</protein>
<keyword evidence="4 12" id="KW-0812">Transmembrane</keyword>
<comment type="subcellular location">
    <subcellularLocation>
        <location evidence="1">Membrane</location>
        <topology evidence="1">Multi-pass membrane protein</topology>
    </subcellularLocation>
</comment>
<evidence type="ECO:0000256" key="7">
    <source>
        <dbReference type="ARBA" id="ARBA00023065"/>
    </source>
</evidence>